<evidence type="ECO:0000313" key="3">
    <source>
        <dbReference type="Proteomes" id="UP000011083"/>
    </source>
</evidence>
<dbReference type="Proteomes" id="UP000011083">
    <property type="component" value="Unassembled WGS sequence"/>
</dbReference>
<dbReference type="EMBL" id="KB008073">
    <property type="protein sequence ID" value="ELR13880.1"/>
    <property type="molecule type" value="Genomic_DNA"/>
</dbReference>
<feature type="compositionally biased region" description="Pro residues" evidence="1">
    <location>
        <begin position="65"/>
        <end position="82"/>
    </location>
</feature>
<gene>
    <name evidence="2" type="ORF">ACA1_363750</name>
</gene>
<dbReference type="AlphaFoldDB" id="L8GLC8"/>
<feature type="compositionally biased region" description="Pro residues" evidence="1">
    <location>
        <begin position="42"/>
        <end position="53"/>
    </location>
</feature>
<evidence type="ECO:0000256" key="1">
    <source>
        <dbReference type="SAM" id="MobiDB-lite"/>
    </source>
</evidence>
<accession>L8GLC8</accession>
<protein>
    <submittedName>
        <fullName evidence="2">Uncharacterized protein</fullName>
    </submittedName>
</protein>
<dbReference type="VEuPathDB" id="AmoebaDB:ACA1_363750"/>
<reference evidence="2 3" key="1">
    <citation type="journal article" date="2013" name="Genome Biol.">
        <title>Genome of Acanthamoeba castellanii highlights extensive lateral gene transfer and early evolution of tyrosine kinase signaling.</title>
        <authorList>
            <person name="Clarke M."/>
            <person name="Lohan A.J."/>
            <person name="Liu B."/>
            <person name="Lagkouvardos I."/>
            <person name="Roy S."/>
            <person name="Zafar N."/>
            <person name="Bertelli C."/>
            <person name="Schilde C."/>
            <person name="Kianianmomeni A."/>
            <person name="Burglin T.R."/>
            <person name="Frech C."/>
            <person name="Turcotte B."/>
            <person name="Kopec K.O."/>
            <person name="Synnott J.M."/>
            <person name="Choo C."/>
            <person name="Paponov I."/>
            <person name="Finkler A."/>
            <person name="Soon Heng Tan C."/>
            <person name="Hutchins A.P."/>
            <person name="Weinmeier T."/>
            <person name="Rattei T."/>
            <person name="Chu J.S."/>
            <person name="Gimenez G."/>
            <person name="Irimia M."/>
            <person name="Rigden D.J."/>
            <person name="Fitzpatrick D.A."/>
            <person name="Lorenzo-Morales J."/>
            <person name="Bateman A."/>
            <person name="Chiu C.H."/>
            <person name="Tang P."/>
            <person name="Hegemann P."/>
            <person name="Fromm H."/>
            <person name="Raoult D."/>
            <person name="Greub G."/>
            <person name="Miranda-Saavedra D."/>
            <person name="Chen N."/>
            <person name="Nash P."/>
            <person name="Ginger M.L."/>
            <person name="Horn M."/>
            <person name="Schaap P."/>
            <person name="Caler L."/>
            <person name="Loftus B."/>
        </authorList>
    </citation>
    <scope>NUCLEOTIDE SEQUENCE [LARGE SCALE GENOMIC DNA]</scope>
    <source>
        <strain evidence="2 3">Neff</strain>
    </source>
</reference>
<evidence type="ECO:0000313" key="2">
    <source>
        <dbReference type="EMBL" id="ELR13880.1"/>
    </source>
</evidence>
<sequence>MGWVPGILAQIQPPKPASGRQYVTRAKCSEAVTIAKESRPLLHPPVGPAPPVFGEPEPDQEFVPRPAPPPLGPESPFGPVPPRGGLDPLNPHPPRDLQPRHLPTSTTTPFGAGGGFGGGPPFG</sequence>
<dbReference type="RefSeq" id="XP_004335893.1">
    <property type="nucleotide sequence ID" value="XM_004335845.1"/>
</dbReference>
<dbReference type="KEGG" id="acan:ACA1_363750"/>
<keyword evidence="3" id="KW-1185">Reference proteome</keyword>
<feature type="compositionally biased region" description="Gly residues" evidence="1">
    <location>
        <begin position="111"/>
        <end position="123"/>
    </location>
</feature>
<organism evidence="2 3">
    <name type="scientific">Acanthamoeba castellanii (strain ATCC 30010 / Neff)</name>
    <dbReference type="NCBI Taxonomy" id="1257118"/>
    <lineage>
        <taxon>Eukaryota</taxon>
        <taxon>Amoebozoa</taxon>
        <taxon>Discosea</taxon>
        <taxon>Longamoebia</taxon>
        <taxon>Centramoebida</taxon>
        <taxon>Acanthamoebidae</taxon>
        <taxon>Acanthamoeba</taxon>
    </lineage>
</organism>
<feature type="region of interest" description="Disordered" evidence="1">
    <location>
        <begin position="39"/>
        <end position="123"/>
    </location>
</feature>
<proteinExistence type="predicted"/>
<dbReference type="GeneID" id="14914451"/>
<name>L8GLC8_ACACF</name>